<keyword evidence="2" id="KW-0808">Transferase</keyword>
<dbReference type="EMBL" id="MPUH01000253">
    <property type="protein sequence ID" value="OMJ84941.1"/>
    <property type="molecule type" value="Genomic_DNA"/>
</dbReference>
<dbReference type="GO" id="GO:0043408">
    <property type="term" value="P:regulation of MAPK cascade"/>
    <property type="evidence" value="ECO:0007669"/>
    <property type="project" value="TreeGrafter"/>
</dbReference>
<organism evidence="8 9">
    <name type="scientific">Stentor coeruleus</name>
    <dbReference type="NCBI Taxonomy" id="5963"/>
    <lineage>
        <taxon>Eukaryota</taxon>
        <taxon>Sar</taxon>
        <taxon>Alveolata</taxon>
        <taxon>Ciliophora</taxon>
        <taxon>Postciliodesmatophora</taxon>
        <taxon>Heterotrichea</taxon>
        <taxon>Heterotrichida</taxon>
        <taxon>Stentoridae</taxon>
        <taxon>Stentor</taxon>
    </lineage>
</organism>
<dbReference type="GO" id="GO:0005524">
    <property type="term" value="F:ATP binding"/>
    <property type="evidence" value="ECO:0007669"/>
    <property type="project" value="UniProtKB-KW"/>
</dbReference>
<keyword evidence="4" id="KW-0547">Nucleotide-binding</keyword>
<name>A0A1R2C7I2_9CILI</name>
<evidence type="ECO:0000256" key="4">
    <source>
        <dbReference type="ARBA" id="ARBA00022741"/>
    </source>
</evidence>
<dbReference type="Gene3D" id="1.10.510.10">
    <property type="entry name" value="Transferase(Phosphotransferase) domain 1"/>
    <property type="match status" value="1"/>
</dbReference>
<dbReference type="AlphaFoldDB" id="A0A1R2C7I2"/>
<dbReference type="OrthoDB" id="312324at2759"/>
<evidence type="ECO:0000256" key="3">
    <source>
        <dbReference type="ARBA" id="ARBA00022723"/>
    </source>
</evidence>
<dbReference type="FunFam" id="1.10.510.10:FF:000768">
    <property type="entry name" value="Non-specific serine/threonine protein kinase"/>
    <property type="match status" value="1"/>
</dbReference>
<evidence type="ECO:0000256" key="5">
    <source>
        <dbReference type="ARBA" id="ARBA00022840"/>
    </source>
</evidence>
<dbReference type="GO" id="GO:0004674">
    <property type="term" value="F:protein serine/threonine kinase activity"/>
    <property type="evidence" value="ECO:0007669"/>
    <property type="project" value="TreeGrafter"/>
</dbReference>
<keyword evidence="6" id="KW-0460">Magnesium</keyword>
<gene>
    <name evidence="8" type="ORF">SteCoe_13849</name>
</gene>
<sequence>MSRNLQLIEDSPENYYEILNKIGEGGAGSVFLCKHIETGEYYAIKRISPKDDQHMDMILNEIVLTKLSSSQYIVNYYESYQDDGYLWLVVELMKGSLTDLILQQPGKIPEKHIAYIMREVLLGLKIMHDQYRIHRDIKSDNILIAQDGSVKLGDFGYAAQLTQEQEVRHSVVGTPCWMAPELAVGMDYGVSVDVWSLGIVAIEMVHGEPPYMNEKPMRVLYFIVTKPSPTIPDNGLWSENFQSFVYACLVKDPETRPTSEILLRHPFILDVPDDAKEQFGEYLKEWMVSKKTKDNS</sequence>
<dbReference type="Pfam" id="PF00069">
    <property type="entry name" value="Pkinase"/>
    <property type="match status" value="1"/>
</dbReference>
<evidence type="ECO:0000256" key="6">
    <source>
        <dbReference type="ARBA" id="ARBA00022842"/>
    </source>
</evidence>
<comment type="cofactor">
    <cofactor evidence="1">
        <name>Mg(2+)</name>
        <dbReference type="ChEBI" id="CHEBI:18420"/>
    </cofactor>
</comment>
<evidence type="ECO:0000259" key="7">
    <source>
        <dbReference type="PROSITE" id="PS50011"/>
    </source>
</evidence>
<dbReference type="InterPro" id="IPR000719">
    <property type="entry name" value="Prot_kinase_dom"/>
</dbReference>
<protein>
    <recommendedName>
        <fullName evidence="7">Protein kinase domain-containing protein</fullName>
    </recommendedName>
</protein>
<feature type="domain" description="Protein kinase" evidence="7">
    <location>
        <begin position="16"/>
        <end position="268"/>
    </location>
</feature>
<dbReference type="PROSITE" id="PS50011">
    <property type="entry name" value="PROTEIN_KINASE_DOM"/>
    <property type="match status" value="1"/>
</dbReference>
<dbReference type="GO" id="GO:0046872">
    <property type="term" value="F:metal ion binding"/>
    <property type="evidence" value="ECO:0007669"/>
    <property type="project" value="UniProtKB-KW"/>
</dbReference>
<dbReference type="PANTHER" id="PTHR48015">
    <property type="entry name" value="SERINE/THREONINE-PROTEIN KINASE TAO"/>
    <property type="match status" value="1"/>
</dbReference>
<evidence type="ECO:0000313" key="9">
    <source>
        <dbReference type="Proteomes" id="UP000187209"/>
    </source>
</evidence>
<dbReference type="SMART" id="SM00220">
    <property type="entry name" value="S_TKc"/>
    <property type="match status" value="1"/>
</dbReference>
<comment type="caution">
    <text evidence="8">The sequence shown here is derived from an EMBL/GenBank/DDBJ whole genome shotgun (WGS) entry which is preliminary data.</text>
</comment>
<dbReference type="GO" id="GO:0035556">
    <property type="term" value="P:intracellular signal transduction"/>
    <property type="evidence" value="ECO:0007669"/>
    <property type="project" value="TreeGrafter"/>
</dbReference>
<keyword evidence="5" id="KW-0067">ATP-binding</keyword>
<keyword evidence="9" id="KW-1185">Reference proteome</keyword>
<evidence type="ECO:0000313" key="8">
    <source>
        <dbReference type="EMBL" id="OMJ84941.1"/>
    </source>
</evidence>
<reference evidence="8 9" key="1">
    <citation type="submission" date="2016-11" db="EMBL/GenBank/DDBJ databases">
        <title>The macronuclear genome of Stentor coeruleus: a giant cell with tiny introns.</title>
        <authorList>
            <person name="Slabodnick M."/>
            <person name="Ruby J.G."/>
            <person name="Reiff S.B."/>
            <person name="Swart E.C."/>
            <person name="Gosai S."/>
            <person name="Prabakaran S."/>
            <person name="Witkowska E."/>
            <person name="Larue G.E."/>
            <person name="Fisher S."/>
            <person name="Freeman R.M."/>
            <person name="Gunawardena J."/>
            <person name="Chu W."/>
            <person name="Stover N.A."/>
            <person name="Gregory B.D."/>
            <person name="Nowacki M."/>
            <person name="Derisi J."/>
            <person name="Roy S.W."/>
            <person name="Marshall W.F."/>
            <person name="Sood P."/>
        </authorList>
    </citation>
    <scope>NUCLEOTIDE SEQUENCE [LARGE SCALE GENOMIC DNA]</scope>
    <source>
        <strain evidence="8">WM001</strain>
    </source>
</reference>
<keyword evidence="3" id="KW-0479">Metal-binding</keyword>
<evidence type="ECO:0000256" key="2">
    <source>
        <dbReference type="ARBA" id="ARBA00022679"/>
    </source>
</evidence>
<dbReference type="PANTHER" id="PTHR48015:SF35">
    <property type="entry name" value="SERINE_THREONINE-PROTEIN KINASE PAK"/>
    <property type="match status" value="1"/>
</dbReference>
<dbReference type="GO" id="GO:0005737">
    <property type="term" value="C:cytoplasm"/>
    <property type="evidence" value="ECO:0007669"/>
    <property type="project" value="TreeGrafter"/>
</dbReference>
<proteinExistence type="predicted"/>
<dbReference type="SUPFAM" id="SSF56112">
    <property type="entry name" value="Protein kinase-like (PK-like)"/>
    <property type="match status" value="1"/>
</dbReference>
<dbReference type="Proteomes" id="UP000187209">
    <property type="component" value="Unassembled WGS sequence"/>
</dbReference>
<dbReference type="InterPro" id="IPR011009">
    <property type="entry name" value="Kinase-like_dom_sf"/>
</dbReference>
<evidence type="ECO:0000256" key="1">
    <source>
        <dbReference type="ARBA" id="ARBA00001946"/>
    </source>
</evidence>
<dbReference type="InterPro" id="IPR050285">
    <property type="entry name" value="STE20_Ser/Thr_kinase"/>
</dbReference>
<accession>A0A1R2C7I2</accession>